<evidence type="ECO:0000256" key="13">
    <source>
        <dbReference type="ARBA" id="ARBA00047568"/>
    </source>
</evidence>
<dbReference type="FunFam" id="3.40.50.150:FF:000001">
    <property type="entry name" value="Fibrillarin like 1"/>
    <property type="match status" value="1"/>
</dbReference>
<dbReference type="Gene3D" id="3.40.50.1820">
    <property type="entry name" value="alpha/beta hydrolase"/>
    <property type="match status" value="1"/>
</dbReference>
<dbReference type="PROSITE" id="PS01174">
    <property type="entry name" value="LIPASE_GDXG_SER"/>
    <property type="match status" value="1"/>
</dbReference>
<dbReference type="GO" id="GO:0000494">
    <property type="term" value="P:box C/D sno(s)RNA 3'-end processing"/>
    <property type="evidence" value="ECO:0007669"/>
    <property type="project" value="TreeGrafter"/>
</dbReference>
<dbReference type="NCBIfam" id="NF003276">
    <property type="entry name" value="PRK04266.1-2"/>
    <property type="match status" value="1"/>
</dbReference>
<dbReference type="PANTHER" id="PTHR10335:SF17">
    <property type="entry name" value="FIBRILLARIN"/>
    <property type="match status" value="1"/>
</dbReference>
<feature type="region of interest" description="Disordered" evidence="16">
    <location>
        <begin position="531"/>
        <end position="589"/>
    </location>
</feature>
<dbReference type="InterPro" id="IPR033140">
    <property type="entry name" value="Lipase_GDXG_put_SER_AS"/>
</dbReference>
<comment type="similarity">
    <text evidence="2">Belongs to the methyltransferase superfamily. Fibrillarin family.</text>
</comment>
<keyword evidence="4" id="KW-0488">Methylation</keyword>
<dbReference type="PROSITE" id="PS00566">
    <property type="entry name" value="FIBRILLARIN"/>
    <property type="match status" value="1"/>
</dbReference>
<evidence type="ECO:0000256" key="1">
    <source>
        <dbReference type="ARBA" id="ARBA00004604"/>
    </source>
</evidence>
<dbReference type="OrthoDB" id="1859733at2759"/>
<keyword evidence="8" id="KW-0949">S-adenosyl-L-methionine</keyword>
<dbReference type="AlphaFoldDB" id="A0A3S4QSQ3"/>
<feature type="active site" evidence="15">
    <location>
        <position position="353"/>
    </location>
</feature>
<evidence type="ECO:0000256" key="3">
    <source>
        <dbReference type="ARBA" id="ARBA00015190"/>
    </source>
</evidence>
<evidence type="ECO:0000256" key="5">
    <source>
        <dbReference type="ARBA" id="ARBA00022552"/>
    </source>
</evidence>
<dbReference type="Pfam" id="PF07859">
    <property type="entry name" value="Abhydrolase_3"/>
    <property type="match status" value="1"/>
</dbReference>
<dbReference type="InterPro" id="IPR020813">
    <property type="entry name" value="Fibrillarin_CS"/>
</dbReference>
<evidence type="ECO:0000259" key="17">
    <source>
        <dbReference type="Pfam" id="PF07859"/>
    </source>
</evidence>
<dbReference type="SUPFAM" id="SSF53335">
    <property type="entry name" value="S-adenosyl-L-methionine-dependent methyltransferases"/>
    <property type="match status" value="1"/>
</dbReference>
<dbReference type="GO" id="GO:0008649">
    <property type="term" value="F:rRNA methyltransferase activity"/>
    <property type="evidence" value="ECO:0007669"/>
    <property type="project" value="TreeGrafter"/>
</dbReference>
<dbReference type="Gene3D" id="3.30.200.20">
    <property type="entry name" value="Phosphorylase Kinase, domain 1"/>
    <property type="match status" value="1"/>
</dbReference>
<dbReference type="GO" id="GO:0003723">
    <property type="term" value="F:RNA binding"/>
    <property type="evidence" value="ECO:0007669"/>
    <property type="project" value="UniProtKB-KW"/>
</dbReference>
<comment type="function">
    <text evidence="14">S-adenosyl-L-methionine-dependent methyltransferase that has the ability to methylate both RNAs and proteins. Involved in pre-rRNA processing. Utilizes the methyl donor S-adenosyl-L-methionine to catalyze the site-specific 2'-hydroxyl methylation of ribose moieties in pre-ribosomal RNA. Site specificity is provided by a guide RNA that base pairs with the substrate. Methylation occurs at a characteristic distance from the sequence involved in base pairing with the guide RNA. Also acts as a protein methyltransferase by mediating methylation of 'Gln-105' of histone H2A (H2AQ105me), a modification that impairs binding of the FACT complex and is specifically present at 35S ribosomal DNA locus.</text>
</comment>
<protein>
    <recommendedName>
        <fullName evidence="3">rRNA 2'-O-methyltransferase fibrillarin</fullName>
    </recommendedName>
    <alternativeName>
        <fullName evidence="12">Histone-glutamine methyltransferase</fullName>
    </alternativeName>
</protein>
<dbReference type="InterPro" id="IPR029058">
    <property type="entry name" value="AB_hydrolase_fold"/>
</dbReference>
<evidence type="ECO:0000313" key="19">
    <source>
        <dbReference type="Proteomes" id="UP000285301"/>
    </source>
</evidence>
<dbReference type="GO" id="GO:1990259">
    <property type="term" value="F:histone H2AQ104 methyltransferase activity"/>
    <property type="evidence" value="ECO:0007669"/>
    <property type="project" value="TreeGrafter"/>
</dbReference>
<proteinExistence type="inferred from homology"/>
<dbReference type="InterPro" id="IPR013094">
    <property type="entry name" value="AB_hydrolase_3"/>
</dbReference>
<dbReference type="GO" id="GO:0031428">
    <property type="term" value="C:box C/D methylation guide snoRNP complex"/>
    <property type="evidence" value="ECO:0007669"/>
    <property type="project" value="TreeGrafter"/>
</dbReference>
<dbReference type="InterPro" id="IPR000692">
    <property type="entry name" value="Fibrillarin"/>
</dbReference>
<dbReference type="Gene3D" id="3.40.50.150">
    <property type="entry name" value="Vaccinia Virus protein VP39"/>
    <property type="match status" value="1"/>
</dbReference>
<evidence type="ECO:0000313" key="18">
    <source>
        <dbReference type="EMBL" id="RWS07290.1"/>
    </source>
</evidence>
<dbReference type="PRINTS" id="PR00052">
    <property type="entry name" value="FIBRILLARIN"/>
</dbReference>
<comment type="subcellular location">
    <subcellularLocation>
        <location evidence="1">Nucleus</location>
        <location evidence="1">Nucleolus</location>
    </subcellularLocation>
</comment>
<feature type="compositionally biased region" description="Gly residues" evidence="16">
    <location>
        <begin position="563"/>
        <end position="588"/>
    </location>
</feature>
<sequence>MNSDELFSKVNLRSFSSIDARNEIVENCTSLKNGCVKILSFAEKYNFGRIEANGFLSFVKIVAKFDELLCNDARRRSLKTEQIVLITRCLRSLLDIIDEFKEQMDNECEQCSDNNLHAANSDIAFRGFTSTQYSMKELSVIFSSVGPFWLAASSQDFVNTLLLAEPFLNLSLPKALLAIHSKKSRGIRFAKSSINAHTISLLDLTDKRIYRLYVRFLYQNTSVRSITKHIQVDTLFKIAENNVLKKVEHSERKKVIRVRYIRNNCEQTPEHLLLHFHGGCFIGCNPDGHEVYLKDWAQKLRTVPILAVDYAKTAFPGGLQDVLDVYLWLITSRYAVESELGFYPKRIILSGDSAGANLALALTLILNDLRKIDTSFDIKFPQGIVCIYGVFKVIPVMSPSRILAAIDPILYQSLNLTIIAAYSGIVDCTQKQILSQSKKNKPWFRESDETVRKTMKTITDVLKHPYASPLFYQFFSDISNIPLCLVSTHYCPLLDDSVEMAKVWKGPVYLDVFDGLAHGFLQTIPKSQEAKLANDKGSRGGGGDRKSFGDRGNRPSFGRGKSPRGGGGGKFGKSPRGGGGRGGFGGGKKVIIEPHQRLPGVFIARGKEDALVTKNLVPGDSVYGEKRMSVEDENGKIEYRVWNPFRSKLGAAILGGIENIYMQPGSMVLYLGAASGTTVSHVSDIVGPEGRVYAVEFSHRSGRDLLAVAQKRSNVVPIIEDARHPHKYRMVMSMVDTVFSDVAQPDQARIVALNAHHYLKVGGHVVMSIKANCIDSTAPAEAVFASEVKKLQQEKIKPLEQVTLEPYERDHAVVVGAYRVN</sequence>
<feature type="compositionally biased region" description="Basic and acidic residues" evidence="16">
    <location>
        <begin position="531"/>
        <end position="553"/>
    </location>
</feature>
<dbReference type="PANTHER" id="PTHR10335">
    <property type="entry name" value="RRNA 2-O-METHYLTRANSFERASE FIBRILLARIN"/>
    <property type="match status" value="1"/>
</dbReference>
<keyword evidence="10" id="KW-0539">Nucleus</keyword>
<keyword evidence="19" id="KW-1185">Reference proteome</keyword>
<keyword evidence="7" id="KW-0808">Transferase</keyword>
<evidence type="ECO:0000256" key="15">
    <source>
        <dbReference type="PROSITE-ProRule" id="PRU10038"/>
    </source>
</evidence>
<evidence type="ECO:0000256" key="11">
    <source>
        <dbReference type="ARBA" id="ARBA00023274"/>
    </source>
</evidence>
<comment type="catalytic activity">
    <reaction evidence="13">
        <text>L-glutaminyl-[histone H2A] + S-adenosyl-L-methionine = N(5)-methyl-L-glutaminyl-[histone H2A] + S-adenosyl-L-homocysteine + H(+)</text>
        <dbReference type="Rhea" id="RHEA:50904"/>
        <dbReference type="Rhea" id="RHEA-COMP:12837"/>
        <dbReference type="Rhea" id="RHEA-COMP:12839"/>
        <dbReference type="ChEBI" id="CHEBI:15378"/>
        <dbReference type="ChEBI" id="CHEBI:30011"/>
        <dbReference type="ChEBI" id="CHEBI:57856"/>
        <dbReference type="ChEBI" id="CHEBI:59789"/>
        <dbReference type="ChEBI" id="CHEBI:61891"/>
    </reaction>
</comment>
<keyword evidence="11" id="KW-0687">Ribonucleoprotein</keyword>
<dbReference type="SUPFAM" id="SSF53474">
    <property type="entry name" value="alpha/beta-Hydrolases"/>
    <property type="match status" value="1"/>
</dbReference>
<evidence type="ECO:0000256" key="14">
    <source>
        <dbReference type="ARBA" id="ARBA00055431"/>
    </source>
</evidence>
<evidence type="ECO:0000256" key="4">
    <source>
        <dbReference type="ARBA" id="ARBA00022481"/>
    </source>
</evidence>
<name>A0A3S4QSQ3_9ACAR</name>
<dbReference type="SMART" id="SM01206">
    <property type="entry name" value="Fibrillarin"/>
    <property type="match status" value="1"/>
</dbReference>
<keyword evidence="6" id="KW-0489">Methyltransferase</keyword>
<dbReference type="Proteomes" id="UP000285301">
    <property type="component" value="Unassembled WGS sequence"/>
</dbReference>
<evidence type="ECO:0000256" key="10">
    <source>
        <dbReference type="ARBA" id="ARBA00023242"/>
    </source>
</evidence>
<dbReference type="HAMAP" id="MF_00351">
    <property type="entry name" value="RNA_methyltransf_FlpA"/>
    <property type="match status" value="1"/>
</dbReference>
<dbReference type="GO" id="GO:0032040">
    <property type="term" value="C:small-subunit processome"/>
    <property type="evidence" value="ECO:0007669"/>
    <property type="project" value="TreeGrafter"/>
</dbReference>
<reference evidence="18 19" key="1">
    <citation type="journal article" date="2018" name="Gigascience">
        <title>Genomes of trombidid mites reveal novel predicted allergens and laterally-transferred genes associated with secondary metabolism.</title>
        <authorList>
            <person name="Dong X."/>
            <person name="Chaisiri K."/>
            <person name="Xia D."/>
            <person name="Armstrong S.D."/>
            <person name="Fang Y."/>
            <person name="Donnelly M.J."/>
            <person name="Kadowaki T."/>
            <person name="McGarry J.W."/>
            <person name="Darby A.C."/>
            <person name="Makepeace B.L."/>
        </authorList>
    </citation>
    <scope>NUCLEOTIDE SEQUENCE [LARGE SCALE GENOMIC DNA]</scope>
    <source>
        <strain evidence="18">UoL-WK</strain>
    </source>
</reference>
<dbReference type="Pfam" id="PF01269">
    <property type="entry name" value="Fibrillarin"/>
    <property type="match status" value="1"/>
</dbReference>
<evidence type="ECO:0000256" key="6">
    <source>
        <dbReference type="ARBA" id="ARBA00022603"/>
    </source>
</evidence>
<dbReference type="EMBL" id="NCKU01003560">
    <property type="protein sequence ID" value="RWS07290.1"/>
    <property type="molecule type" value="Genomic_DNA"/>
</dbReference>
<comment type="caution">
    <text evidence="18">The sequence shown here is derived from an EMBL/GenBank/DDBJ whole genome shotgun (WGS) entry which is preliminary data.</text>
</comment>
<evidence type="ECO:0000256" key="8">
    <source>
        <dbReference type="ARBA" id="ARBA00022691"/>
    </source>
</evidence>
<accession>A0A3S4QSQ3</accession>
<evidence type="ECO:0000256" key="9">
    <source>
        <dbReference type="ARBA" id="ARBA00022884"/>
    </source>
</evidence>
<organism evidence="18 19">
    <name type="scientific">Dinothrombium tinctorium</name>
    <dbReference type="NCBI Taxonomy" id="1965070"/>
    <lineage>
        <taxon>Eukaryota</taxon>
        <taxon>Metazoa</taxon>
        <taxon>Ecdysozoa</taxon>
        <taxon>Arthropoda</taxon>
        <taxon>Chelicerata</taxon>
        <taxon>Arachnida</taxon>
        <taxon>Acari</taxon>
        <taxon>Acariformes</taxon>
        <taxon>Trombidiformes</taxon>
        <taxon>Prostigmata</taxon>
        <taxon>Anystina</taxon>
        <taxon>Parasitengona</taxon>
        <taxon>Trombidioidea</taxon>
        <taxon>Trombidiidae</taxon>
        <taxon>Dinothrombium</taxon>
    </lineage>
</organism>
<dbReference type="GO" id="GO:0016787">
    <property type="term" value="F:hydrolase activity"/>
    <property type="evidence" value="ECO:0007669"/>
    <property type="project" value="InterPro"/>
</dbReference>
<dbReference type="InterPro" id="IPR029063">
    <property type="entry name" value="SAM-dependent_MTases_sf"/>
</dbReference>
<gene>
    <name evidence="18" type="ORF">B4U79_14011</name>
</gene>
<evidence type="ECO:0000256" key="16">
    <source>
        <dbReference type="SAM" id="MobiDB-lite"/>
    </source>
</evidence>
<evidence type="ECO:0000256" key="12">
    <source>
        <dbReference type="ARBA" id="ARBA00032245"/>
    </source>
</evidence>
<feature type="domain" description="Alpha/beta hydrolase fold-3" evidence="17">
    <location>
        <begin position="273"/>
        <end position="521"/>
    </location>
</feature>
<dbReference type="STRING" id="1965070.A0A3S4QSQ3"/>
<evidence type="ECO:0000256" key="7">
    <source>
        <dbReference type="ARBA" id="ARBA00022679"/>
    </source>
</evidence>
<evidence type="ECO:0000256" key="2">
    <source>
        <dbReference type="ARBA" id="ARBA00010632"/>
    </source>
</evidence>
<keyword evidence="9" id="KW-0694">RNA-binding</keyword>
<keyword evidence="5" id="KW-0698">rRNA processing</keyword>
<dbReference type="FunFam" id="3.30.200.20:FF:000386">
    <property type="entry name" value="Fibrillarin, putative"/>
    <property type="match status" value="1"/>
</dbReference>